<feature type="compositionally biased region" description="Pro residues" evidence="1">
    <location>
        <begin position="188"/>
        <end position="203"/>
    </location>
</feature>
<comment type="caution">
    <text evidence="2">The sequence shown here is derived from an EMBL/GenBank/DDBJ whole genome shotgun (WGS) entry which is preliminary data.</text>
</comment>
<feature type="region of interest" description="Disordered" evidence="1">
    <location>
        <begin position="162"/>
        <end position="213"/>
    </location>
</feature>
<dbReference type="Proteomes" id="UP001172673">
    <property type="component" value="Unassembled WGS sequence"/>
</dbReference>
<evidence type="ECO:0000256" key="1">
    <source>
        <dbReference type="SAM" id="MobiDB-lite"/>
    </source>
</evidence>
<protein>
    <submittedName>
        <fullName evidence="2">Uncharacterized protein</fullName>
    </submittedName>
</protein>
<reference evidence="2" key="1">
    <citation type="submission" date="2022-10" db="EMBL/GenBank/DDBJ databases">
        <title>Culturing micro-colonial fungi from biological soil crusts in the Mojave desert and describing Neophaeococcomyces mojavensis, and introducing the new genera and species Taxawa tesnikishii.</title>
        <authorList>
            <person name="Kurbessoian T."/>
            <person name="Stajich J.E."/>
        </authorList>
    </citation>
    <scope>NUCLEOTIDE SEQUENCE</scope>
    <source>
        <strain evidence="2">TK_41</strain>
    </source>
</reference>
<evidence type="ECO:0000313" key="3">
    <source>
        <dbReference type="Proteomes" id="UP001172673"/>
    </source>
</evidence>
<sequence length="298" mass="33062">MAFFYPNKTPAMISQTQMRAPPVYFIDEATNTRILLAFTENNTFNDLIDTVRAASAPVATRIKNTIYIEDGERTTMTTSQSPVQHFTRKDGSYLFRTVRAGSGDQVFYDYSNWATLRSTSLRGMFNGPHMSVEIEHSLQHLNNVVDRARFGAPVAPLWQRPVQRAPPRLDPAMVPDTTALPTPQSAPLDPPFPPPPTPPPRPSSAPASLVGPVPKAAPMRFETRSPSPSEAAETPVVVRMPPVRAPWAFAVTPVTTTYAKGVVDSGDLLWYRREEELRGEVRFGEAGVVESEDVWRGW</sequence>
<gene>
    <name evidence="2" type="ORF">H2200_004505</name>
</gene>
<keyword evidence="3" id="KW-1185">Reference proteome</keyword>
<organism evidence="2 3">
    <name type="scientific">Cladophialophora chaetospira</name>
    <dbReference type="NCBI Taxonomy" id="386627"/>
    <lineage>
        <taxon>Eukaryota</taxon>
        <taxon>Fungi</taxon>
        <taxon>Dikarya</taxon>
        <taxon>Ascomycota</taxon>
        <taxon>Pezizomycotina</taxon>
        <taxon>Eurotiomycetes</taxon>
        <taxon>Chaetothyriomycetidae</taxon>
        <taxon>Chaetothyriales</taxon>
        <taxon>Herpotrichiellaceae</taxon>
        <taxon>Cladophialophora</taxon>
    </lineage>
</organism>
<dbReference type="EMBL" id="JAPDRK010000006">
    <property type="protein sequence ID" value="KAJ9611321.1"/>
    <property type="molecule type" value="Genomic_DNA"/>
</dbReference>
<proteinExistence type="predicted"/>
<accession>A0AA38XD87</accession>
<dbReference type="AlphaFoldDB" id="A0AA38XD87"/>
<name>A0AA38XD87_9EURO</name>
<evidence type="ECO:0000313" key="2">
    <source>
        <dbReference type="EMBL" id="KAJ9611321.1"/>
    </source>
</evidence>